<accession>A0ACB9KU76</accession>
<organism evidence="1 2">
    <name type="scientific">Bauhinia variegata</name>
    <name type="common">Purple orchid tree</name>
    <name type="synonym">Phanera variegata</name>
    <dbReference type="NCBI Taxonomy" id="167791"/>
    <lineage>
        <taxon>Eukaryota</taxon>
        <taxon>Viridiplantae</taxon>
        <taxon>Streptophyta</taxon>
        <taxon>Embryophyta</taxon>
        <taxon>Tracheophyta</taxon>
        <taxon>Spermatophyta</taxon>
        <taxon>Magnoliopsida</taxon>
        <taxon>eudicotyledons</taxon>
        <taxon>Gunneridae</taxon>
        <taxon>Pentapetalae</taxon>
        <taxon>rosids</taxon>
        <taxon>fabids</taxon>
        <taxon>Fabales</taxon>
        <taxon>Fabaceae</taxon>
        <taxon>Cercidoideae</taxon>
        <taxon>Cercideae</taxon>
        <taxon>Bauhiniinae</taxon>
        <taxon>Bauhinia</taxon>
    </lineage>
</organism>
<protein>
    <submittedName>
        <fullName evidence="1">Uncharacterized protein</fullName>
    </submittedName>
</protein>
<comment type="caution">
    <text evidence="1">The sequence shown here is derived from an EMBL/GenBank/DDBJ whole genome shotgun (WGS) entry which is preliminary data.</text>
</comment>
<dbReference type="EMBL" id="CM039438">
    <property type="protein sequence ID" value="KAI4300765.1"/>
    <property type="molecule type" value="Genomic_DNA"/>
</dbReference>
<reference evidence="1 2" key="1">
    <citation type="journal article" date="2022" name="DNA Res.">
        <title>Chromosomal-level genome assembly of the orchid tree Bauhinia variegata (Leguminosae; Cercidoideae) supports the allotetraploid origin hypothesis of Bauhinia.</title>
        <authorList>
            <person name="Zhong Y."/>
            <person name="Chen Y."/>
            <person name="Zheng D."/>
            <person name="Pang J."/>
            <person name="Liu Y."/>
            <person name="Luo S."/>
            <person name="Meng S."/>
            <person name="Qian L."/>
            <person name="Wei D."/>
            <person name="Dai S."/>
            <person name="Zhou R."/>
        </authorList>
    </citation>
    <scope>NUCLEOTIDE SEQUENCE [LARGE SCALE GENOMIC DNA]</scope>
    <source>
        <strain evidence="1">BV-YZ2020</strain>
    </source>
</reference>
<gene>
    <name evidence="1" type="ORF">L6164_034103</name>
</gene>
<keyword evidence="2" id="KW-1185">Reference proteome</keyword>
<name>A0ACB9KU76_BAUVA</name>
<sequence length="71" mass="8235">MEKEGEALLLPPLFSRFCLSISSLSFSRNSIFLCFKFFLVASLLVEIHRVHLLMGFHSLFWLLNSRLISCK</sequence>
<dbReference type="Proteomes" id="UP000828941">
    <property type="component" value="Chromosome 13"/>
</dbReference>
<evidence type="ECO:0000313" key="2">
    <source>
        <dbReference type="Proteomes" id="UP000828941"/>
    </source>
</evidence>
<proteinExistence type="predicted"/>
<evidence type="ECO:0000313" key="1">
    <source>
        <dbReference type="EMBL" id="KAI4300765.1"/>
    </source>
</evidence>